<evidence type="ECO:0000313" key="8">
    <source>
        <dbReference type="EMBL" id="CAG5129449.1"/>
    </source>
</evidence>
<dbReference type="AlphaFoldDB" id="A0A8S3ZJF2"/>
<keyword evidence="4" id="KW-0418">Kinase</keyword>
<keyword evidence="5" id="KW-0067">ATP-binding</keyword>
<dbReference type="PANTHER" id="PTHR24342:SF12">
    <property type="entry name" value="DEATH-ASSOCIATED PROTEIN KINASE RELATED"/>
    <property type="match status" value="1"/>
</dbReference>
<keyword evidence="9" id="KW-1185">Reference proteome</keyword>
<evidence type="ECO:0000256" key="6">
    <source>
        <dbReference type="SAM" id="MobiDB-lite"/>
    </source>
</evidence>
<dbReference type="SUPFAM" id="SSF56112">
    <property type="entry name" value="Protein kinase-like (PK-like)"/>
    <property type="match status" value="1"/>
</dbReference>
<keyword evidence="2" id="KW-0808">Transferase</keyword>
<evidence type="ECO:0000259" key="7">
    <source>
        <dbReference type="PROSITE" id="PS50011"/>
    </source>
</evidence>
<evidence type="ECO:0000313" key="9">
    <source>
        <dbReference type="Proteomes" id="UP000678393"/>
    </source>
</evidence>
<gene>
    <name evidence="8" type="ORF">CUNI_LOCUS15007</name>
</gene>
<dbReference type="GO" id="GO:0043065">
    <property type="term" value="P:positive regulation of apoptotic process"/>
    <property type="evidence" value="ECO:0007669"/>
    <property type="project" value="TreeGrafter"/>
</dbReference>
<feature type="non-terminal residue" evidence="8">
    <location>
        <position position="1"/>
    </location>
</feature>
<dbReference type="InterPro" id="IPR008271">
    <property type="entry name" value="Ser/Thr_kinase_AS"/>
</dbReference>
<dbReference type="InterPro" id="IPR011009">
    <property type="entry name" value="Kinase-like_dom_sf"/>
</dbReference>
<protein>
    <recommendedName>
        <fullName evidence="7">Protein kinase domain-containing protein</fullName>
    </recommendedName>
</protein>
<dbReference type="EMBL" id="CAJHNH020003502">
    <property type="protein sequence ID" value="CAG5129449.1"/>
    <property type="molecule type" value="Genomic_DNA"/>
</dbReference>
<keyword evidence="3" id="KW-0547">Nucleotide-binding</keyword>
<accession>A0A8S3ZJF2</accession>
<evidence type="ECO:0000256" key="1">
    <source>
        <dbReference type="ARBA" id="ARBA00022527"/>
    </source>
</evidence>
<evidence type="ECO:0000256" key="3">
    <source>
        <dbReference type="ARBA" id="ARBA00022741"/>
    </source>
</evidence>
<feature type="region of interest" description="Disordered" evidence="6">
    <location>
        <begin position="520"/>
        <end position="548"/>
    </location>
</feature>
<comment type="caution">
    <text evidence="8">The sequence shown here is derived from an EMBL/GenBank/DDBJ whole genome shotgun (WGS) entry which is preliminary data.</text>
</comment>
<evidence type="ECO:0000256" key="2">
    <source>
        <dbReference type="ARBA" id="ARBA00022679"/>
    </source>
</evidence>
<keyword evidence="1" id="KW-0723">Serine/threonine-protein kinase</keyword>
<evidence type="ECO:0000256" key="4">
    <source>
        <dbReference type="ARBA" id="ARBA00022777"/>
    </source>
</evidence>
<dbReference type="Proteomes" id="UP000678393">
    <property type="component" value="Unassembled WGS sequence"/>
</dbReference>
<feature type="compositionally biased region" description="Basic and acidic residues" evidence="6">
    <location>
        <begin position="522"/>
        <end position="531"/>
    </location>
</feature>
<dbReference type="Pfam" id="PF00069">
    <property type="entry name" value="Pkinase"/>
    <property type="match status" value="1"/>
</dbReference>
<dbReference type="PROSITE" id="PS50011">
    <property type="entry name" value="PROTEIN_KINASE_DOM"/>
    <property type="match status" value="1"/>
</dbReference>
<feature type="domain" description="Protein kinase" evidence="7">
    <location>
        <begin position="1"/>
        <end position="250"/>
    </location>
</feature>
<organism evidence="8 9">
    <name type="scientific">Candidula unifasciata</name>
    <dbReference type="NCBI Taxonomy" id="100452"/>
    <lineage>
        <taxon>Eukaryota</taxon>
        <taxon>Metazoa</taxon>
        <taxon>Spiralia</taxon>
        <taxon>Lophotrochozoa</taxon>
        <taxon>Mollusca</taxon>
        <taxon>Gastropoda</taxon>
        <taxon>Heterobranchia</taxon>
        <taxon>Euthyneura</taxon>
        <taxon>Panpulmonata</taxon>
        <taxon>Eupulmonata</taxon>
        <taxon>Stylommatophora</taxon>
        <taxon>Helicina</taxon>
        <taxon>Helicoidea</taxon>
        <taxon>Geomitridae</taxon>
        <taxon>Candidula</taxon>
    </lineage>
</organism>
<reference evidence="8" key="1">
    <citation type="submission" date="2021-04" db="EMBL/GenBank/DDBJ databases">
        <authorList>
            <consortium name="Molecular Ecology Group"/>
        </authorList>
    </citation>
    <scope>NUCLEOTIDE SEQUENCE</scope>
</reference>
<sequence>GKFAVVRRCLDNQTGEEVAAKIIRKRRKGKSCREEILREVVMLEFAMAHPRLVSLREVFETQSELILVTEYCSGGELFDECVIKESFKEDDVRRLLAQILEGLAFLHDNNIVHLDLKPQNILLTKPFPEGEVKICDLGFACLTNTGEDIRDIIGTPDYVAPEVLDYEPLNIQTDMWSLGVLTYVMLTACSPFAGDTQQETFCNITQVKLDFPEDLFGHINPLAKDFISKLLVKRARDRMTARQCFDHPWLKDLQNTMSLNVPVSDHSEELAHDMVIPSNWHMSPDRRSSISNTDCLSTDNSSRVDGHSLSLPDVSLSHKEKALGCLSEDKDSISKTLSHIDIDRRSLDRSSTASFETCPECVDNGLGSDAIQLECGFTTDTSGKAMISSSTSGDTVSGFASELAHSVTAARSEDGSDSLQEEHTVLGFSAAVSSHEGLNDFCPSTLEASETDFQPNHSAPVASTISEVPTHRDSSKQTYSKNRMSMEIPPKKAKCIVQGEEIAEGAKADNLQSATVFINSEHTSESSEQCKDQPGQECNGTEEFRNAV</sequence>
<dbReference type="GO" id="GO:0005524">
    <property type="term" value="F:ATP binding"/>
    <property type="evidence" value="ECO:0007669"/>
    <property type="project" value="UniProtKB-KW"/>
</dbReference>
<dbReference type="PROSITE" id="PS00108">
    <property type="entry name" value="PROTEIN_KINASE_ST"/>
    <property type="match status" value="1"/>
</dbReference>
<dbReference type="FunFam" id="1.10.510.10:FF:000571">
    <property type="entry name" value="Maternal embryonic leucine zipper kinase"/>
    <property type="match status" value="1"/>
</dbReference>
<dbReference type="Gene3D" id="3.30.200.20">
    <property type="entry name" value="Phosphorylase Kinase, domain 1"/>
    <property type="match status" value="1"/>
</dbReference>
<evidence type="ECO:0000256" key="5">
    <source>
        <dbReference type="ARBA" id="ARBA00022840"/>
    </source>
</evidence>
<dbReference type="InterPro" id="IPR000719">
    <property type="entry name" value="Prot_kinase_dom"/>
</dbReference>
<dbReference type="PANTHER" id="PTHR24342">
    <property type="entry name" value="SERINE/THREONINE-PROTEIN KINASE 17"/>
    <property type="match status" value="1"/>
</dbReference>
<proteinExistence type="predicted"/>
<dbReference type="SMART" id="SM00220">
    <property type="entry name" value="S_TKc"/>
    <property type="match status" value="1"/>
</dbReference>
<dbReference type="GO" id="GO:0035556">
    <property type="term" value="P:intracellular signal transduction"/>
    <property type="evidence" value="ECO:0007669"/>
    <property type="project" value="TreeGrafter"/>
</dbReference>
<dbReference type="Gene3D" id="1.10.510.10">
    <property type="entry name" value="Transferase(Phosphotransferase) domain 1"/>
    <property type="match status" value="1"/>
</dbReference>
<dbReference type="GO" id="GO:0005634">
    <property type="term" value="C:nucleus"/>
    <property type="evidence" value="ECO:0007669"/>
    <property type="project" value="TreeGrafter"/>
</dbReference>
<dbReference type="OrthoDB" id="504170at2759"/>
<name>A0A8S3ZJF2_9EUPU</name>
<dbReference type="GO" id="GO:0004674">
    <property type="term" value="F:protein serine/threonine kinase activity"/>
    <property type="evidence" value="ECO:0007669"/>
    <property type="project" value="UniProtKB-KW"/>
</dbReference>